<evidence type="ECO:0000313" key="2">
    <source>
        <dbReference type="EMBL" id="NYH87087.1"/>
    </source>
</evidence>
<dbReference type="Gene3D" id="3.10.180.10">
    <property type="entry name" value="2,3-Dihydroxybiphenyl 1,2-Dioxygenase, domain 1"/>
    <property type="match status" value="1"/>
</dbReference>
<feature type="domain" description="VOC" evidence="1">
    <location>
        <begin position="2"/>
        <end position="116"/>
    </location>
</feature>
<dbReference type="RefSeq" id="WP_092883357.1">
    <property type="nucleotide sequence ID" value="NZ_FOOI01000006.1"/>
</dbReference>
<dbReference type="Proteomes" id="UP000533017">
    <property type="component" value="Unassembled WGS sequence"/>
</dbReference>
<sequence length="119" mass="13078">MQVTGIRANLSVPDIGKARDFYTDYLGLSVEAFNLGWVANFQSPDGEAVVQLVTRDATAPIDSVISAAVGDDIEAAYEDAQRRGYEIVYPLTTEPWGIRRFFVRAPDGNVINVNSHTDE</sequence>
<reference evidence="2 5" key="2">
    <citation type="submission" date="2020-07" db="EMBL/GenBank/DDBJ databases">
        <title>Sequencing the genomes of 1000 actinobacteria strains.</title>
        <authorList>
            <person name="Klenk H.-P."/>
        </authorList>
    </citation>
    <scope>NUCLEOTIDE SEQUENCE [LARGE SCALE GENOMIC DNA]</scope>
    <source>
        <strain evidence="2 5">DSM 45117</strain>
    </source>
</reference>
<keyword evidence="5" id="KW-1185">Reference proteome</keyword>
<name>A0A1I2S8F7_9ACTN</name>
<protein>
    <submittedName>
        <fullName evidence="2">Catechol 2,3-dioxygenase-like lactoylglutathione lyase family enzyme</fullName>
    </submittedName>
</protein>
<evidence type="ECO:0000313" key="5">
    <source>
        <dbReference type="Proteomes" id="UP000533017"/>
    </source>
</evidence>
<accession>A0A1I2S8F7</accession>
<dbReference type="STRING" id="504797.SAMN05421678_106130"/>
<dbReference type="Proteomes" id="UP000199052">
    <property type="component" value="Unassembled WGS sequence"/>
</dbReference>
<dbReference type="SUPFAM" id="SSF54593">
    <property type="entry name" value="Glyoxalase/Bleomycin resistance protein/Dihydroxybiphenyl dioxygenase"/>
    <property type="match status" value="1"/>
</dbReference>
<evidence type="ECO:0000313" key="3">
    <source>
        <dbReference type="EMBL" id="SFG48623.1"/>
    </source>
</evidence>
<evidence type="ECO:0000259" key="1">
    <source>
        <dbReference type="PROSITE" id="PS51819"/>
    </source>
</evidence>
<dbReference type="EMBL" id="FOOI01000006">
    <property type="protein sequence ID" value="SFG48623.1"/>
    <property type="molecule type" value="Genomic_DNA"/>
</dbReference>
<dbReference type="Pfam" id="PF00903">
    <property type="entry name" value="Glyoxalase"/>
    <property type="match status" value="1"/>
</dbReference>
<dbReference type="InterPro" id="IPR029068">
    <property type="entry name" value="Glyas_Bleomycin-R_OHBP_Dase"/>
</dbReference>
<dbReference type="AlphaFoldDB" id="A0A1I2S8F7"/>
<organism evidence="3 4">
    <name type="scientific">Actinopolymorpha cephalotaxi</name>
    <dbReference type="NCBI Taxonomy" id="504797"/>
    <lineage>
        <taxon>Bacteria</taxon>
        <taxon>Bacillati</taxon>
        <taxon>Actinomycetota</taxon>
        <taxon>Actinomycetes</taxon>
        <taxon>Propionibacteriales</taxon>
        <taxon>Actinopolymorphaceae</taxon>
        <taxon>Actinopolymorpha</taxon>
    </lineage>
</organism>
<evidence type="ECO:0000313" key="4">
    <source>
        <dbReference type="Proteomes" id="UP000199052"/>
    </source>
</evidence>
<dbReference type="InterPro" id="IPR037523">
    <property type="entry name" value="VOC_core"/>
</dbReference>
<reference evidence="3 4" key="1">
    <citation type="submission" date="2016-10" db="EMBL/GenBank/DDBJ databases">
        <authorList>
            <person name="de Groot N.N."/>
        </authorList>
    </citation>
    <scope>NUCLEOTIDE SEQUENCE [LARGE SCALE GENOMIC DNA]</scope>
    <source>
        <strain evidence="3 4">CPCC 202808</strain>
    </source>
</reference>
<dbReference type="InterPro" id="IPR004360">
    <property type="entry name" value="Glyas_Fos-R_dOase_dom"/>
</dbReference>
<dbReference type="PROSITE" id="PS51819">
    <property type="entry name" value="VOC"/>
    <property type="match status" value="1"/>
</dbReference>
<gene>
    <name evidence="2" type="ORF">FHR37_005938</name>
    <name evidence="3" type="ORF">SAMN05421678_106130</name>
</gene>
<dbReference type="OrthoDB" id="9798201at2"/>
<dbReference type="EMBL" id="JACBZA010000001">
    <property type="protein sequence ID" value="NYH87087.1"/>
    <property type="molecule type" value="Genomic_DNA"/>
</dbReference>
<proteinExistence type="predicted"/>